<dbReference type="RefSeq" id="WP_062126811.1">
    <property type="nucleotide sequence ID" value="NZ_BAZW01000038.1"/>
</dbReference>
<dbReference type="EC" id="6.1.1.9" evidence="12"/>
<evidence type="ECO:0000256" key="3">
    <source>
        <dbReference type="ARBA" id="ARBA00022490"/>
    </source>
</evidence>
<dbReference type="PROSITE" id="PS00178">
    <property type="entry name" value="AA_TRNA_LIGASE_I"/>
    <property type="match status" value="1"/>
</dbReference>
<keyword evidence="8 12" id="KW-0175">Coiled coil</keyword>
<evidence type="ECO:0000259" key="13">
    <source>
        <dbReference type="Pfam" id="PF00133"/>
    </source>
</evidence>
<evidence type="ECO:0000313" key="16">
    <source>
        <dbReference type="EMBL" id="GAO31099.1"/>
    </source>
</evidence>
<comment type="similarity">
    <text evidence="11 12">Belongs to the class-I aminoacyl-tRNA synthetase family. ValS type 1 subfamily.</text>
</comment>
<dbReference type="InterPro" id="IPR010978">
    <property type="entry name" value="tRNA-bd_arm"/>
</dbReference>
<evidence type="ECO:0000256" key="12">
    <source>
        <dbReference type="HAMAP-Rule" id="MF_02004"/>
    </source>
</evidence>
<accession>A0A0E9M0S4</accession>
<dbReference type="InterPro" id="IPR009008">
    <property type="entry name" value="Val/Leu/Ile-tRNA-synth_edit"/>
</dbReference>
<dbReference type="STRING" id="1236989.JCM15548_13435"/>
<dbReference type="PANTHER" id="PTHR11946:SF109">
    <property type="entry name" value="VALINE--TRNA LIGASE"/>
    <property type="match status" value="1"/>
</dbReference>
<evidence type="ECO:0000313" key="17">
    <source>
        <dbReference type="Proteomes" id="UP000032900"/>
    </source>
</evidence>
<dbReference type="GO" id="GO:0004832">
    <property type="term" value="F:valine-tRNA ligase activity"/>
    <property type="evidence" value="ECO:0007669"/>
    <property type="project" value="UniProtKB-UniRule"/>
</dbReference>
<keyword evidence="17" id="KW-1185">Reference proteome</keyword>
<dbReference type="CDD" id="cd07962">
    <property type="entry name" value="Anticodon_Ia_Val"/>
    <property type="match status" value="1"/>
</dbReference>
<dbReference type="Gene3D" id="1.10.730.10">
    <property type="entry name" value="Isoleucyl-tRNA Synthetase, Domain 1"/>
    <property type="match status" value="1"/>
</dbReference>
<dbReference type="NCBIfam" id="TIGR00422">
    <property type="entry name" value="valS"/>
    <property type="match status" value="1"/>
</dbReference>
<dbReference type="InterPro" id="IPR001412">
    <property type="entry name" value="aa-tRNA-synth_I_CS"/>
</dbReference>
<dbReference type="AlphaFoldDB" id="A0A0E9M0S4"/>
<reference evidence="16 17" key="1">
    <citation type="journal article" date="2015" name="Microbes Environ.">
        <title>Distribution and evolution of nitrogen fixation genes in the phylum bacteroidetes.</title>
        <authorList>
            <person name="Inoue J."/>
            <person name="Oshima K."/>
            <person name="Suda W."/>
            <person name="Sakamoto M."/>
            <person name="Iino T."/>
            <person name="Noda S."/>
            <person name="Hongoh Y."/>
            <person name="Hattori M."/>
            <person name="Ohkuma M."/>
        </authorList>
    </citation>
    <scope>NUCLEOTIDE SEQUENCE [LARGE SCALE GENOMIC DNA]</scope>
    <source>
        <strain evidence="16">JCM 15548</strain>
    </source>
</reference>
<dbReference type="Gene3D" id="3.40.50.620">
    <property type="entry name" value="HUPs"/>
    <property type="match status" value="2"/>
</dbReference>
<feature type="domain" description="Aminoacyl-tRNA synthetase class Ia" evidence="13">
    <location>
        <begin position="15"/>
        <end position="571"/>
    </location>
</feature>
<evidence type="ECO:0000256" key="7">
    <source>
        <dbReference type="ARBA" id="ARBA00022917"/>
    </source>
</evidence>
<dbReference type="SUPFAM" id="SSF52374">
    <property type="entry name" value="Nucleotidylyl transferase"/>
    <property type="match status" value="1"/>
</dbReference>
<keyword evidence="5 12" id="KW-0547">Nucleotide-binding</keyword>
<dbReference type="NCBIfam" id="NF004349">
    <property type="entry name" value="PRK05729.1"/>
    <property type="match status" value="1"/>
</dbReference>
<dbReference type="Pfam" id="PF10458">
    <property type="entry name" value="Val_tRNA-synt_C"/>
    <property type="match status" value="1"/>
</dbReference>
<evidence type="ECO:0000256" key="9">
    <source>
        <dbReference type="ARBA" id="ARBA00023146"/>
    </source>
</evidence>
<comment type="function">
    <text evidence="12">Catalyzes the attachment of valine to tRNA(Val). As ValRS can inadvertently accommodate and process structurally similar amino acids such as threonine, to avoid such errors, it has a 'posttransfer' editing activity that hydrolyzes mischarged Thr-tRNA(Val) in a tRNA-dependent manner.</text>
</comment>
<dbReference type="PANTHER" id="PTHR11946">
    <property type="entry name" value="VALYL-TRNA SYNTHETASES"/>
    <property type="match status" value="1"/>
</dbReference>
<dbReference type="Proteomes" id="UP000032900">
    <property type="component" value="Unassembled WGS sequence"/>
</dbReference>
<dbReference type="InterPro" id="IPR009080">
    <property type="entry name" value="tRNAsynth_Ia_anticodon-bd"/>
</dbReference>
<dbReference type="HAMAP" id="MF_02004">
    <property type="entry name" value="Val_tRNA_synth_type1"/>
    <property type="match status" value="1"/>
</dbReference>
<dbReference type="PRINTS" id="PR00986">
    <property type="entry name" value="TRNASYNTHVAL"/>
</dbReference>
<keyword evidence="3 12" id="KW-0963">Cytoplasm</keyword>
<dbReference type="InterPro" id="IPR033705">
    <property type="entry name" value="Anticodon_Ia_Val"/>
</dbReference>
<dbReference type="Pfam" id="PF00133">
    <property type="entry name" value="tRNA-synt_1"/>
    <property type="match status" value="1"/>
</dbReference>
<dbReference type="InterPro" id="IPR002303">
    <property type="entry name" value="Valyl-tRNA_ligase"/>
</dbReference>
<organism evidence="16 17">
    <name type="scientific">Geofilum rubicundum JCM 15548</name>
    <dbReference type="NCBI Taxonomy" id="1236989"/>
    <lineage>
        <taxon>Bacteria</taxon>
        <taxon>Pseudomonadati</taxon>
        <taxon>Bacteroidota</taxon>
        <taxon>Bacteroidia</taxon>
        <taxon>Marinilabiliales</taxon>
        <taxon>Marinilabiliaceae</taxon>
        <taxon>Geofilum</taxon>
    </lineage>
</organism>
<comment type="subunit">
    <text evidence="2 12">Monomer.</text>
</comment>
<name>A0A0E9M0S4_9BACT</name>
<dbReference type="Gene3D" id="3.90.740.10">
    <property type="entry name" value="Valyl/Leucyl/Isoleucyl-tRNA synthetase, editing domain"/>
    <property type="match status" value="1"/>
</dbReference>
<evidence type="ECO:0000256" key="11">
    <source>
        <dbReference type="ARBA" id="ARBA00060830"/>
    </source>
</evidence>
<comment type="domain">
    <text evidence="12">ValRS has two distinct active sites: one for aminoacylation and one for editing. The misactivated threonine is translocated from the active site to the editing site.</text>
</comment>
<feature type="short sequence motif" description="'HIGH' region" evidence="12">
    <location>
        <begin position="43"/>
        <end position="53"/>
    </location>
</feature>
<dbReference type="InterPro" id="IPR013155">
    <property type="entry name" value="M/V/L/I-tRNA-synth_anticd-bd"/>
</dbReference>
<dbReference type="InterPro" id="IPR019499">
    <property type="entry name" value="Val-tRNA_synth_tRNA-bd"/>
</dbReference>
<feature type="binding site" evidence="12">
    <location>
        <position position="535"/>
    </location>
    <ligand>
        <name>ATP</name>
        <dbReference type="ChEBI" id="CHEBI:30616"/>
    </ligand>
</feature>
<dbReference type="InterPro" id="IPR002300">
    <property type="entry name" value="aa-tRNA-synth_Ia"/>
</dbReference>
<keyword evidence="6 12" id="KW-0067">ATP-binding</keyword>
<sequence>MEIASKYDPSQTEGKWYSYWMDNGFFKSVPDEREPYTIVIPPPNVTGVLHMGHMLNNTIQDILVRRARMLGKNACWVPGTDHASIATEAKVVNKLREEGINKSALTRDGFLAHAWEWTDKHGGIILEQLKKLGASCDWDRTSFTMDEVRSQGVIRSFVDLYNKGYIYRGVRMVNWDPKAKTAVSDEEVVHKEVNSKLYYIRYQIEGATEEYVTIATTRPETILGDTAVCVNPNDERFSHLAGKRVLVPLINRSIPIIQDEYVDMEFGTGCLKITPAHDINDYEIGMRHNLNSIDILNDDGTLSEAAEMYIGQDRFEVRKEIETALQEAGHLVKTEDYNNKIGYSERTDAVIEPKLSTQWFLRMGELSKPALDAVMSDEVQFHPAKFKNLYRHWMENVKDWCISRQLWWGHRIPVYYLADGSFVVAETEADALAEAQKVTGNGALTMADLHQDEDVLDTWASSWLWPITVFDGFGEDKKEIDYYYPTNDLVTGHDIIFFWVARMIMAGYEFKGQLPFKNVYFTGMVRDKLGRKMSKSLGNSPDPLDLIATFGADGVRVGMLLCSPAGGDLRFEESLPEQGRNFANKIWNAFRLVKNWEVDEALPQPESAQLAIEWFEARLQQEREVIADHFDKYRVSDALMSVYTLFWDDFSSWFLEMIKPAYQQPIDGATYQRAIGFLDDLMRLIHPFMPFITEEIWQQLRERKAGESIMVSLMPERRDFDGQILKQFDLLKEAIVQMRTVRKERNVPMRDVLSLMVLTGDDGYVPRFNPVLQKLVNLDAVQAVTEKVEGAVSFFVKSSEFFVPLESNINVEEELEKLESELKYTEGFLAGVMKKLSNERFVAGAPEKVVAMEQQKRADAEARIAALKESLARLKA</sequence>
<evidence type="ECO:0000256" key="6">
    <source>
        <dbReference type="ARBA" id="ARBA00022840"/>
    </source>
</evidence>
<evidence type="ECO:0000259" key="14">
    <source>
        <dbReference type="Pfam" id="PF08264"/>
    </source>
</evidence>
<dbReference type="InterPro" id="IPR014729">
    <property type="entry name" value="Rossmann-like_a/b/a_fold"/>
</dbReference>
<keyword evidence="7 12" id="KW-0648">Protein biosynthesis</keyword>
<dbReference type="EMBL" id="BAZW01000038">
    <property type="protein sequence ID" value="GAO31099.1"/>
    <property type="molecule type" value="Genomic_DNA"/>
</dbReference>
<evidence type="ECO:0000256" key="2">
    <source>
        <dbReference type="ARBA" id="ARBA00011245"/>
    </source>
</evidence>
<feature type="domain" description="Valyl-tRNA synthetase tRNA-binding arm" evidence="15">
    <location>
        <begin position="810"/>
        <end position="875"/>
    </location>
</feature>
<dbReference type="SUPFAM" id="SSF47323">
    <property type="entry name" value="Anticodon-binding domain of a subclass of class I aminoacyl-tRNA synthetases"/>
    <property type="match status" value="1"/>
</dbReference>
<comment type="domain">
    <text evidence="12">The C-terminal coiled-coil domain is crucial for aminoacylation activity.</text>
</comment>
<protein>
    <recommendedName>
        <fullName evidence="12">Valine--tRNA ligase</fullName>
        <ecNumber evidence="12">6.1.1.9</ecNumber>
    </recommendedName>
    <alternativeName>
        <fullName evidence="12">Valyl-tRNA synthetase</fullName>
        <shortName evidence="12">ValRS</shortName>
    </alternativeName>
</protein>
<feature type="domain" description="Methionyl/Valyl/Leucyl/Isoleucyl-tRNA synthetase anticodon-binding" evidence="14">
    <location>
        <begin position="614"/>
        <end position="753"/>
    </location>
</feature>
<dbReference type="Pfam" id="PF08264">
    <property type="entry name" value="Anticodon_1"/>
    <property type="match status" value="1"/>
</dbReference>
<dbReference type="FunFam" id="3.40.50.620:FF:000032">
    <property type="entry name" value="Valine--tRNA ligase"/>
    <property type="match status" value="1"/>
</dbReference>
<feature type="short sequence motif" description="'KMSKS' region" evidence="12">
    <location>
        <begin position="532"/>
        <end position="536"/>
    </location>
</feature>
<keyword evidence="9 12" id="KW-0030">Aminoacyl-tRNA synthetase</keyword>
<evidence type="ECO:0000256" key="5">
    <source>
        <dbReference type="ARBA" id="ARBA00022741"/>
    </source>
</evidence>
<evidence type="ECO:0000256" key="4">
    <source>
        <dbReference type="ARBA" id="ARBA00022598"/>
    </source>
</evidence>
<proteinExistence type="inferred from homology"/>
<dbReference type="FunFam" id="3.90.740.10:FF:000015">
    <property type="entry name" value="Valine--tRNA ligase"/>
    <property type="match status" value="1"/>
</dbReference>
<dbReference type="OrthoDB" id="9810365at2"/>
<comment type="subcellular location">
    <subcellularLocation>
        <location evidence="1 12">Cytoplasm</location>
    </subcellularLocation>
</comment>
<dbReference type="CDD" id="cd00817">
    <property type="entry name" value="ValRS_core"/>
    <property type="match status" value="1"/>
</dbReference>
<dbReference type="GO" id="GO:0005524">
    <property type="term" value="F:ATP binding"/>
    <property type="evidence" value="ECO:0007669"/>
    <property type="project" value="UniProtKB-UniRule"/>
</dbReference>
<comment type="caution">
    <text evidence="16">The sequence shown here is derived from an EMBL/GenBank/DDBJ whole genome shotgun (WGS) entry which is preliminary data.</text>
</comment>
<dbReference type="GO" id="GO:0002161">
    <property type="term" value="F:aminoacyl-tRNA deacylase activity"/>
    <property type="evidence" value="ECO:0007669"/>
    <property type="project" value="InterPro"/>
</dbReference>
<dbReference type="GO" id="GO:0005829">
    <property type="term" value="C:cytosol"/>
    <property type="evidence" value="ECO:0007669"/>
    <property type="project" value="TreeGrafter"/>
</dbReference>
<dbReference type="SUPFAM" id="SSF46589">
    <property type="entry name" value="tRNA-binding arm"/>
    <property type="match status" value="1"/>
</dbReference>
<comment type="catalytic activity">
    <reaction evidence="10 12">
        <text>tRNA(Val) + L-valine + ATP = L-valyl-tRNA(Val) + AMP + diphosphate</text>
        <dbReference type="Rhea" id="RHEA:10704"/>
        <dbReference type="Rhea" id="RHEA-COMP:9672"/>
        <dbReference type="Rhea" id="RHEA-COMP:9708"/>
        <dbReference type="ChEBI" id="CHEBI:30616"/>
        <dbReference type="ChEBI" id="CHEBI:33019"/>
        <dbReference type="ChEBI" id="CHEBI:57762"/>
        <dbReference type="ChEBI" id="CHEBI:78442"/>
        <dbReference type="ChEBI" id="CHEBI:78537"/>
        <dbReference type="ChEBI" id="CHEBI:456215"/>
        <dbReference type="EC" id="6.1.1.9"/>
    </reaction>
</comment>
<evidence type="ECO:0000256" key="1">
    <source>
        <dbReference type="ARBA" id="ARBA00004496"/>
    </source>
</evidence>
<dbReference type="FunFam" id="1.10.287.380:FF:000001">
    <property type="entry name" value="Valine--tRNA ligase"/>
    <property type="match status" value="1"/>
</dbReference>
<dbReference type="InterPro" id="IPR037118">
    <property type="entry name" value="Val-tRNA_synth_C_sf"/>
</dbReference>
<gene>
    <name evidence="12" type="primary">valS</name>
    <name evidence="16" type="ORF">JCM15548_13435</name>
</gene>
<keyword evidence="4 12" id="KW-0436">Ligase</keyword>
<dbReference type="Gene3D" id="1.10.287.380">
    <property type="entry name" value="Valyl-tRNA synthetase, C-terminal domain"/>
    <property type="match status" value="1"/>
</dbReference>
<dbReference type="SUPFAM" id="SSF50677">
    <property type="entry name" value="ValRS/IleRS/LeuRS editing domain"/>
    <property type="match status" value="1"/>
</dbReference>
<dbReference type="GO" id="GO:0006438">
    <property type="term" value="P:valyl-tRNA aminoacylation"/>
    <property type="evidence" value="ECO:0007669"/>
    <property type="project" value="UniProtKB-UniRule"/>
</dbReference>
<evidence type="ECO:0000256" key="10">
    <source>
        <dbReference type="ARBA" id="ARBA00047552"/>
    </source>
</evidence>
<evidence type="ECO:0000256" key="8">
    <source>
        <dbReference type="ARBA" id="ARBA00023054"/>
    </source>
</evidence>
<evidence type="ECO:0000259" key="15">
    <source>
        <dbReference type="Pfam" id="PF10458"/>
    </source>
</evidence>